<accession>A0A5A7NS88</accession>
<evidence type="ECO:0000256" key="3">
    <source>
        <dbReference type="ARBA" id="ARBA00023163"/>
    </source>
</evidence>
<evidence type="ECO:0000256" key="4">
    <source>
        <dbReference type="PROSITE-ProRule" id="PRU00335"/>
    </source>
</evidence>
<dbReference type="InterPro" id="IPR050109">
    <property type="entry name" value="HTH-type_TetR-like_transc_reg"/>
</dbReference>
<feature type="DNA-binding region" description="H-T-H motif" evidence="4">
    <location>
        <begin position="43"/>
        <end position="62"/>
    </location>
</feature>
<dbReference type="GO" id="GO:0000976">
    <property type="term" value="F:transcription cis-regulatory region binding"/>
    <property type="evidence" value="ECO:0007669"/>
    <property type="project" value="TreeGrafter"/>
</dbReference>
<gene>
    <name evidence="7" type="ORF">NCCP1664_22490</name>
</gene>
<comment type="caution">
    <text evidence="7">The sequence shown here is derived from an EMBL/GenBank/DDBJ whole genome shotgun (WGS) entry which is preliminary data.</text>
</comment>
<dbReference type="AlphaFoldDB" id="A0A5A7NS88"/>
<dbReference type="Gene3D" id="1.10.357.10">
    <property type="entry name" value="Tetracycline Repressor, domain 2"/>
    <property type="match status" value="1"/>
</dbReference>
<dbReference type="GO" id="GO:0003700">
    <property type="term" value="F:DNA-binding transcription factor activity"/>
    <property type="evidence" value="ECO:0007669"/>
    <property type="project" value="TreeGrafter"/>
</dbReference>
<dbReference type="InterPro" id="IPR001647">
    <property type="entry name" value="HTH_TetR"/>
</dbReference>
<sequence length="211" mass="22268">MKRDKEAAPSPLSLRDRRREQTRQEIVASALDIISSEGVDAATIERLASHAGMSRGTVYAHFEGGRDEILREAYRRIGSDLVAAAESLAAAGSTWRERVLAYARPMVLLAEDPHRGHFYNVAGPALADGQTERGRGSSATLDAVRDQLLQGQSQGAVDGGVDATATAILLVGSLREAGIELARGAVSSASVLSAFDLLLAGLERKPVAAAH</sequence>
<organism evidence="7 8">
    <name type="scientific">Zafaria cholistanensis</name>
    <dbReference type="NCBI Taxonomy" id="1682741"/>
    <lineage>
        <taxon>Bacteria</taxon>
        <taxon>Bacillati</taxon>
        <taxon>Actinomycetota</taxon>
        <taxon>Actinomycetes</taxon>
        <taxon>Micrococcales</taxon>
        <taxon>Micrococcaceae</taxon>
        <taxon>Zafaria</taxon>
    </lineage>
</organism>
<dbReference type="Pfam" id="PF00440">
    <property type="entry name" value="TetR_N"/>
    <property type="match status" value="1"/>
</dbReference>
<keyword evidence="3" id="KW-0804">Transcription</keyword>
<reference evidence="7 8" key="1">
    <citation type="submission" date="2019-09" db="EMBL/GenBank/DDBJ databases">
        <title>Arthrobacter zafarii sp. nov., a moderately thermotolerant and halotolerant actinobacterium isolated from Cholistan desert soil of Pakistan.</title>
        <authorList>
            <person name="Amin A."/>
            <person name="Ahmed I."/>
            <person name="Khalid N."/>
            <person name="Schumann P."/>
            <person name="Busse H.J."/>
            <person name="Khan I.U."/>
            <person name="Li S."/>
            <person name="Li W.J."/>
        </authorList>
    </citation>
    <scope>NUCLEOTIDE SEQUENCE [LARGE SCALE GENOMIC DNA]</scope>
    <source>
        <strain evidence="7 8">NCCP-1664</strain>
    </source>
</reference>
<dbReference type="SUPFAM" id="SSF46689">
    <property type="entry name" value="Homeodomain-like"/>
    <property type="match status" value="1"/>
</dbReference>
<dbReference type="OrthoDB" id="4567939at2"/>
<evidence type="ECO:0000259" key="6">
    <source>
        <dbReference type="PROSITE" id="PS50977"/>
    </source>
</evidence>
<protein>
    <recommendedName>
        <fullName evidence="6">HTH tetR-type domain-containing protein</fullName>
    </recommendedName>
</protein>
<dbReference type="Proteomes" id="UP000325307">
    <property type="component" value="Unassembled WGS sequence"/>
</dbReference>
<keyword evidence="8" id="KW-1185">Reference proteome</keyword>
<evidence type="ECO:0000256" key="2">
    <source>
        <dbReference type="ARBA" id="ARBA00023125"/>
    </source>
</evidence>
<feature type="region of interest" description="Disordered" evidence="5">
    <location>
        <begin position="1"/>
        <end position="20"/>
    </location>
</feature>
<dbReference type="PROSITE" id="PS50977">
    <property type="entry name" value="HTH_TETR_2"/>
    <property type="match status" value="1"/>
</dbReference>
<keyword evidence="1" id="KW-0805">Transcription regulation</keyword>
<evidence type="ECO:0000313" key="7">
    <source>
        <dbReference type="EMBL" id="GER23754.1"/>
    </source>
</evidence>
<dbReference type="PANTHER" id="PTHR30055">
    <property type="entry name" value="HTH-TYPE TRANSCRIPTIONAL REGULATOR RUTR"/>
    <property type="match status" value="1"/>
</dbReference>
<dbReference type="EMBL" id="BKDJ01000012">
    <property type="protein sequence ID" value="GER23754.1"/>
    <property type="molecule type" value="Genomic_DNA"/>
</dbReference>
<dbReference type="InterPro" id="IPR009057">
    <property type="entry name" value="Homeodomain-like_sf"/>
</dbReference>
<proteinExistence type="predicted"/>
<name>A0A5A7NS88_9MICC</name>
<feature type="domain" description="HTH tetR-type" evidence="6">
    <location>
        <begin position="20"/>
        <end position="80"/>
    </location>
</feature>
<evidence type="ECO:0000256" key="1">
    <source>
        <dbReference type="ARBA" id="ARBA00023015"/>
    </source>
</evidence>
<dbReference type="PANTHER" id="PTHR30055:SF234">
    <property type="entry name" value="HTH-TYPE TRANSCRIPTIONAL REGULATOR BETI"/>
    <property type="match status" value="1"/>
</dbReference>
<evidence type="ECO:0000256" key="5">
    <source>
        <dbReference type="SAM" id="MobiDB-lite"/>
    </source>
</evidence>
<evidence type="ECO:0000313" key="8">
    <source>
        <dbReference type="Proteomes" id="UP000325307"/>
    </source>
</evidence>
<keyword evidence="2 4" id="KW-0238">DNA-binding</keyword>
<dbReference type="PRINTS" id="PR00455">
    <property type="entry name" value="HTHTETR"/>
</dbReference>